<sequence>MSQPEENSHCITIGSLLSVGPSITTNSLSFDHAFAVTNSILMEREDENDNDNFDDYTPRSMLNHFNTVATTAEINSNIFTNSSLSNSLELLIRRSVNEANAEEIREVQRSSSDGNINSFINYSEIIQESSNSAIATTTPIQSSISRKRQLSKNTSCELIHKQSKRYNSINDDKAAVNETNINKENIHPSSDSLLSEIDDSVKAELEVLFPNSSASQNNSFHPINSLNLHTPTDPTNFSNKGYLAILARESSIRIPEFVECLDYKLNNL</sequence>
<evidence type="ECO:0000313" key="1">
    <source>
        <dbReference type="EMBL" id="KAG7663053.1"/>
    </source>
</evidence>
<name>A0A8J5QMF1_9ASCO</name>
<reference evidence="1 2" key="1">
    <citation type="journal article" date="2021" name="DNA Res.">
        <title>Genome analysis of Candida subhashii reveals its hybrid nature and dual mitochondrial genome conformations.</title>
        <authorList>
            <person name="Mixao V."/>
            <person name="Hegedusova E."/>
            <person name="Saus E."/>
            <person name="Pryszcz L.P."/>
            <person name="Cillingova A."/>
            <person name="Nosek J."/>
            <person name="Gabaldon T."/>
        </authorList>
    </citation>
    <scope>NUCLEOTIDE SEQUENCE [LARGE SCALE GENOMIC DNA]</scope>
    <source>
        <strain evidence="1 2">CBS 10753</strain>
    </source>
</reference>
<organism evidence="1 2">
    <name type="scientific">[Candida] subhashii</name>
    <dbReference type="NCBI Taxonomy" id="561895"/>
    <lineage>
        <taxon>Eukaryota</taxon>
        <taxon>Fungi</taxon>
        <taxon>Dikarya</taxon>
        <taxon>Ascomycota</taxon>
        <taxon>Saccharomycotina</taxon>
        <taxon>Pichiomycetes</taxon>
        <taxon>Debaryomycetaceae</taxon>
        <taxon>Spathaspora</taxon>
    </lineage>
</organism>
<protein>
    <submittedName>
        <fullName evidence="1">Uncharacterized protein</fullName>
    </submittedName>
</protein>
<accession>A0A8J5QMF1</accession>
<proteinExistence type="predicted"/>
<evidence type="ECO:0000313" key="2">
    <source>
        <dbReference type="Proteomes" id="UP000694255"/>
    </source>
</evidence>
<keyword evidence="2" id="KW-1185">Reference proteome</keyword>
<comment type="caution">
    <text evidence="1">The sequence shown here is derived from an EMBL/GenBank/DDBJ whole genome shotgun (WGS) entry which is preliminary data.</text>
</comment>
<dbReference type="GeneID" id="73470235"/>
<dbReference type="RefSeq" id="XP_049263286.1">
    <property type="nucleotide sequence ID" value="XM_049407291.1"/>
</dbReference>
<dbReference type="Proteomes" id="UP000694255">
    <property type="component" value="Unassembled WGS sequence"/>
</dbReference>
<gene>
    <name evidence="1" type="ORF">J8A68_003435</name>
</gene>
<dbReference type="EMBL" id="JAGSYN010000152">
    <property type="protein sequence ID" value="KAG7663053.1"/>
    <property type="molecule type" value="Genomic_DNA"/>
</dbReference>
<dbReference type="AlphaFoldDB" id="A0A8J5QMF1"/>